<reference evidence="1 2" key="1">
    <citation type="submission" date="2022-01" db="EMBL/GenBank/DDBJ databases">
        <authorList>
            <person name="Xiong W."/>
            <person name="Schranz E."/>
        </authorList>
    </citation>
    <scope>NUCLEOTIDE SEQUENCE [LARGE SCALE GENOMIC DNA]</scope>
</reference>
<accession>A0AAU9MGV5</accession>
<dbReference type="AlphaFoldDB" id="A0AAU9MGV5"/>
<dbReference type="EMBL" id="CAKMRJ010002223">
    <property type="protein sequence ID" value="CAH1427134.1"/>
    <property type="molecule type" value="Genomic_DNA"/>
</dbReference>
<name>A0AAU9MGV5_9ASTR</name>
<evidence type="ECO:0000313" key="1">
    <source>
        <dbReference type="EMBL" id="CAH1427134.1"/>
    </source>
</evidence>
<organism evidence="1 2">
    <name type="scientific">Lactuca virosa</name>
    <dbReference type="NCBI Taxonomy" id="75947"/>
    <lineage>
        <taxon>Eukaryota</taxon>
        <taxon>Viridiplantae</taxon>
        <taxon>Streptophyta</taxon>
        <taxon>Embryophyta</taxon>
        <taxon>Tracheophyta</taxon>
        <taxon>Spermatophyta</taxon>
        <taxon>Magnoliopsida</taxon>
        <taxon>eudicotyledons</taxon>
        <taxon>Gunneridae</taxon>
        <taxon>Pentapetalae</taxon>
        <taxon>asterids</taxon>
        <taxon>campanulids</taxon>
        <taxon>Asterales</taxon>
        <taxon>Asteraceae</taxon>
        <taxon>Cichorioideae</taxon>
        <taxon>Cichorieae</taxon>
        <taxon>Lactucinae</taxon>
        <taxon>Lactuca</taxon>
    </lineage>
</organism>
<gene>
    <name evidence="1" type="ORF">LVIROSA_LOCUS14164</name>
</gene>
<comment type="caution">
    <text evidence="1">The sequence shown here is derived from an EMBL/GenBank/DDBJ whole genome shotgun (WGS) entry which is preliminary data.</text>
</comment>
<keyword evidence="2" id="KW-1185">Reference proteome</keyword>
<protein>
    <submittedName>
        <fullName evidence="1">Uncharacterized protein</fullName>
    </submittedName>
</protein>
<dbReference type="Proteomes" id="UP001157418">
    <property type="component" value="Unassembled WGS sequence"/>
</dbReference>
<proteinExistence type="predicted"/>
<evidence type="ECO:0000313" key="2">
    <source>
        <dbReference type="Proteomes" id="UP001157418"/>
    </source>
</evidence>
<sequence length="128" mass="14865">MSTSTPNPNGLYPVVELNFKDVFIQNPFSYKHGMKFTFNDNDFSGMTYSEFITFLEWFKQKSIKKLYYYEPGKPLLYGITAILNDGDYASFIFYGYVTDGIISLYVDHYGQGIEDWFGTEIEEEEDGV</sequence>